<name>A0ABR8SJR3_9BACL</name>
<evidence type="ECO:0000313" key="2">
    <source>
        <dbReference type="Proteomes" id="UP000603641"/>
    </source>
</evidence>
<reference evidence="1 2" key="1">
    <citation type="submission" date="2020-08" db="EMBL/GenBank/DDBJ databases">
        <title>A Genomic Blueprint of the Chicken Gut Microbiome.</title>
        <authorList>
            <person name="Gilroy R."/>
            <person name="Ravi A."/>
            <person name="Getino M."/>
            <person name="Pursley I."/>
            <person name="Horton D.L."/>
            <person name="Alikhan N.-F."/>
            <person name="Baker D."/>
            <person name="Gharbi K."/>
            <person name="Hall N."/>
            <person name="Watson M."/>
            <person name="Adriaenssens E.M."/>
            <person name="Foster-Nyarko E."/>
            <person name="Jarju S."/>
            <person name="Secka A."/>
            <person name="Antonio M."/>
            <person name="Oren A."/>
            <person name="Chaudhuri R."/>
            <person name="La Ragione R.M."/>
            <person name="Hildebrand F."/>
            <person name="Pallen M.J."/>
        </authorList>
    </citation>
    <scope>NUCLEOTIDE SEQUENCE [LARGE SCALE GENOMIC DNA]</scope>
    <source>
        <strain evidence="1 2">Sa2CUA10</strain>
    </source>
</reference>
<proteinExistence type="predicted"/>
<dbReference type="Proteomes" id="UP000603641">
    <property type="component" value="Unassembled WGS sequence"/>
</dbReference>
<organism evidence="1 2">
    <name type="scientific">Fictibacillus norfolkensis</name>
    <dbReference type="NCBI Taxonomy" id="2762233"/>
    <lineage>
        <taxon>Bacteria</taxon>
        <taxon>Bacillati</taxon>
        <taxon>Bacillota</taxon>
        <taxon>Bacilli</taxon>
        <taxon>Bacillales</taxon>
        <taxon>Fictibacillaceae</taxon>
        <taxon>Fictibacillus</taxon>
    </lineage>
</organism>
<evidence type="ECO:0000313" key="1">
    <source>
        <dbReference type="EMBL" id="MBD7963710.1"/>
    </source>
</evidence>
<dbReference type="RefSeq" id="WP_191753076.1">
    <property type="nucleotide sequence ID" value="NZ_JACSQM010000002.1"/>
</dbReference>
<dbReference type="EMBL" id="JACSQM010000002">
    <property type="protein sequence ID" value="MBD7963710.1"/>
    <property type="molecule type" value="Genomic_DNA"/>
</dbReference>
<keyword evidence="2" id="KW-1185">Reference proteome</keyword>
<sequence length="62" mass="7138">MTKEVLFCVLFGGELRFIREKRHRSGGEFTVTGGYGANTGGKRRFTSERVTEIKTRTVKERR</sequence>
<gene>
    <name evidence="1" type="ORF">H9648_06540</name>
</gene>
<comment type="caution">
    <text evidence="1">The sequence shown here is derived from an EMBL/GenBank/DDBJ whole genome shotgun (WGS) entry which is preliminary data.</text>
</comment>
<protein>
    <submittedName>
        <fullName evidence="1">Uncharacterized protein</fullName>
    </submittedName>
</protein>
<accession>A0ABR8SJR3</accession>